<protein>
    <submittedName>
        <fullName evidence="2">Uncharacterized protein</fullName>
    </submittedName>
</protein>
<accession>A0ABQ5CX15</accession>
<feature type="compositionally biased region" description="Basic and acidic residues" evidence="1">
    <location>
        <begin position="333"/>
        <end position="342"/>
    </location>
</feature>
<evidence type="ECO:0000313" key="3">
    <source>
        <dbReference type="Proteomes" id="UP001151760"/>
    </source>
</evidence>
<feature type="region of interest" description="Disordered" evidence="1">
    <location>
        <begin position="262"/>
        <end position="342"/>
    </location>
</feature>
<name>A0ABQ5CX15_9ASTR</name>
<evidence type="ECO:0000256" key="1">
    <source>
        <dbReference type="SAM" id="MobiDB-lite"/>
    </source>
</evidence>
<reference evidence="2" key="1">
    <citation type="journal article" date="2022" name="Int. J. Mol. Sci.">
        <title>Draft Genome of Tanacetum Coccineum: Genomic Comparison of Closely Related Tanacetum-Family Plants.</title>
        <authorList>
            <person name="Yamashiro T."/>
            <person name="Shiraishi A."/>
            <person name="Nakayama K."/>
            <person name="Satake H."/>
        </authorList>
    </citation>
    <scope>NUCLEOTIDE SEQUENCE</scope>
</reference>
<feature type="compositionally biased region" description="Low complexity" evidence="1">
    <location>
        <begin position="268"/>
        <end position="280"/>
    </location>
</feature>
<dbReference type="Proteomes" id="UP001151760">
    <property type="component" value="Unassembled WGS sequence"/>
</dbReference>
<sequence>MLDALLVPIDDQVKIRLRNYRIALEKSQPDVIYKVCLAILQQYSFFNAFTRTADAPEIYMQQFWNTGIVSGENVDFAELIWEDFKFQINSRKSSKQKQELLPFSRFTKLIIKHIISKNNNILKRPHSYHYVIKIDQASADYTDYLEKSKGGNPKGHGKGLVSKKGVEVVVEKIASVRVPRKKRTETVIEQCGQSKGVEDDADFEEIEEEDEIPLLDLKKARKANKEDFILQQRPKGSGEGSSVASEVPDWLNLKGLNEGYGVTPAVPGESSGSSSSSISEYKIKEISSDDEGDEVDDNEKVDVENAETDKAKEAKAEEEHVEDQGGNEQAEDEQGKVHMSEP</sequence>
<dbReference type="EMBL" id="BQNB010014722">
    <property type="protein sequence ID" value="GJT31635.1"/>
    <property type="molecule type" value="Genomic_DNA"/>
</dbReference>
<organism evidence="2 3">
    <name type="scientific">Tanacetum coccineum</name>
    <dbReference type="NCBI Taxonomy" id="301880"/>
    <lineage>
        <taxon>Eukaryota</taxon>
        <taxon>Viridiplantae</taxon>
        <taxon>Streptophyta</taxon>
        <taxon>Embryophyta</taxon>
        <taxon>Tracheophyta</taxon>
        <taxon>Spermatophyta</taxon>
        <taxon>Magnoliopsida</taxon>
        <taxon>eudicotyledons</taxon>
        <taxon>Gunneridae</taxon>
        <taxon>Pentapetalae</taxon>
        <taxon>asterids</taxon>
        <taxon>campanulids</taxon>
        <taxon>Asterales</taxon>
        <taxon>Asteraceae</taxon>
        <taxon>Asteroideae</taxon>
        <taxon>Anthemideae</taxon>
        <taxon>Anthemidinae</taxon>
        <taxon>Tanacetum</taxon>
    </lineage>
</organism>
<reference evidence="2" key="2">
    <citation type="submission" date="2022-01" db="EMBL/GenBank/DDBJ databases">
        <authorList>
            <person name="Yamashiro T."/>
            <person name="Shiraishi A."/>
            <person name="Satake H."/>
            <person name="Nakayama K."/>
        </authorList>
    </citation>
    <scope>NUCLEOTIDE SEQUENCE</scope>
</reference>
<proteinExistence type="predicted"/>
<feature type="compositionally biased region" description="Acidic residues" evidence="1">
    <location>
        <begin position="288"/>
        <end position="297"/>
    </location>
</feature>
<comment type="caution">
    <text evidence="2">The sequence shown here is derived from an EMBL/GenBank/DDBJ whole genome shotgun (WGS) entry which is preliminary data.</text>
</comment>
<evidence type="ECO:0000313" key="2">
    <source>
        <dbReference type="EMBL" id="GJT31635.1"/>
    </source>
</evidence>
<feature type="compositionally biased region" description="Basic and acidic residues" evidence="1">
    <location>
        <begin position="298"/>
        <end position="318"/>
    </location>
</feature>
<keyword evidence="3" id="KW-1185">Reference proteome</keyword>
<gene>
    <name evidence="2" type="ORF">Tco_0922054</name>
</gene>